<organism evidence="1 2">
    <name type="scientific">Comamonas terrigena</name>
    <dbReference type="NCBI Taxonomy" id="32013"/>
    <lineage>
        <taxon>Bacteria</taxon>
        <taxon>Pseudomonadati</taxon>
        <taxon>Pseudomonadota</taxon>
        <taxon>Betaproteobacteria</taxon>
        <taxon>Burkholderiales</taxon>
        <taxon>Comamonadaceae</taxon>
        <taxon>Comamonas</taxon>
    </lineage>
</organism>
<gene>
    <name evidence="1" type="ORF">CRM82_15220</name>
</gene>
<protein>
    <recommendedName>
        <fullName evidence="3">HNH endonuclease</fullName>
    </recommendedName>
</protein>
<reference evidence="2" key="1">
    <citation type="submission" date="2017-09" db="EMBL/GenBank/DDBJ databases">
        <title>FDA dAtabase for Regulatory Grade micrObial Sequences (FDA-ARGOS): Supporting development and validation of Infectious Disease Dx tests.</title>
        <authorList>
            <person name="Minogue T."/>
            <person name="Wolcott M."/>
            <person name="Wasieloski L."/>
            <person name="Aguilar W."/>
            <person name="Moore D."/>
            <person name="Tallon L."/>
            <person name="Sadzewicz L."/>
            <person name="Ott S."/>
            <person name="Zhao X."/>
            <person name="Nagaraj S."/>
            <person name="Vavikolanu K."/>
            <person name="Aluvathingal J."/>
            <person name="Nadendla S."/>
            <person name="Sichtig H."/>
        </authorList>
    </citation>
    <scope>NUCLEOTIDE SEQUENCE [LARGE SCALE GENOMIC DNA]</scope>
    <source>
        <strain evidence="2">FDAARGOS_394</strain>
    </source>
</reference>
<keyword evidence="2" id="KW-1185">Reference proteome</keyword>
<comment type="caution">
    <text evidence="1">The sequence shown here is derived from an EMBL/GenBank/DDBJ whole genome shotgun (WGS) entry which is preliminary data.</text>
</comment>
<evidence type="ECO:0008006" key="3">
    <source>
        <dbReference type="Google" id="ProtNLM"/>
    </source>
</evidence>
<evidence type="ECO:0000313" key="1">
    <source>
        <dbReference type="EMBL" id="PEH89772.1"/>
    </source>
</evidence>
<proteinExistence type="predicted"/>
<dbReference type="Proteomes" id="UP000220246">
    <property type="component" value="Unassembled WGS sequence"/>
</dbReference>
<evidence type="ECO:0000313" key="2">
    <source>
        <dbReference type="Proteomes" id="UP000220246"/>
    </source>
</evidence>
<accession>A0A2A7UWW4</accession>
<sequence length="110" mass="12143">MSGAVTLAQIHARCRADGGCWIWQGALIRQRPYLSVHEGGVRFNRRVQKQVLELTGTVVPAQARITQRCGNPLCCAPAHQQLEAPRVQAAFLQALQGNPWAPLLWRAAHV</sequence>
<name>A0A2A7UWW4_COMTR</name>
<dbReference type="OrthoDB" id="8911655at2"/>
<dbReference type="RefSeq" id="WP_066532941.1">
    <property type="nucleotide sequence ID" value="NZ_DALZQJ010000013.1"/>
</dbReference>
<dbReference type="EMBL" id="PDEA01000001">
    <property type="protein sequence ID" value="PEH89772.1"/>
    <property type="molecule type" value="Genomic_DNA"/>
</dbReference>
<dbReference type="STRING" id="1219032.GCA_001515545_00403"/>
<dbReference type="AlphaFoldDB" id="A0A2A7UWW4"/>
<dbReference type="GeneID" id="80801974"/>